<dbReference type="GO" id="GO:0005737">
    <property type="term" value="C:cytoplasm"/>
    <property type="evidence" value="ECO:0007669"/>
    <property type="project" value="UniProtKB-SubCell"/>
</dbReference>
<dbReference type="GO" id="GO:0046872">
    <property type="term" value="F:metal ion binding"/>
    <property type="evidence" value="ECO:0007669"/>
    <property type="project" value="UniProtKB-KW"/>
</dbReference>
<dbReference type="SUPFAM" id="SSF56784">
    <property type="entry name" value="HAD-like"/>
    <property type="match status" value="1"/>
</dbReference>
<evidence type="ECO:0000256" key="3">
    <source>
        <dbReference type="ARBA" id="ARBA00022490"/>
    </source>
</evidence>
<gene>
    <name evidence="9" type="ORF">RxyAA322_30590</name>
</gene>
<dbReference type="Gene3D" id="3.40.50.1000">
    <property type="entry name" value="HAD superfamily/HAD-like"/>
    <property type="match status" value="1"/>
</dbReference>
<dbReference type="InterPro" id="IPR029044">
    <property type="entry name" value="Nucleotide-diphossugar_trans"/>
</dbReference>
<dbReference type="Pfam" id="PF00535">
    <property type="entry name" value="Glycos_transf_2"/>
    <property type="match status" value="1"/>
</dbReference>
<dbReference type="GO" id="GO:0005975">
    <property type="term" value="P:carbohydrate metabolic process"/>
    <property type="evidence" value="ECO:0007669"/>
    <property type="project" value="InterPro"/>
</dbReference>
<dbReference type="GO" id="GO:0016791">
    <property type="term" value="F:phosphatase activity"/>
    <property type="evidence" value="ECO:0007669"/>
    <property type="project" value="InterPro"/>
</dbReference>
<keyword evidence="4" id="KW-0479">Metal-binding</keyword>
<dbReference type="InterPro" id="IPR036412">
    <property type="entry name" value="HAD-like_sf"/>
</dbReference>
<dbReference type="Pfam" id="PF13242">
    <property type="entry name" value="Hydrolase_like"/>
    <property type="match status" value="1"/>
</dbReference>
<dbReference type="NCBIfam" id="TIGR01656">
    <property type="entry name" value="Histidinol-ppas"/>
    <property type="match status" value="1"/>
</dbReference>
<organism evidence="9 10">
    <name type="scientific">Rubrobacter xylanophilus</name>
    <dbReference type="NCBI Taxonomy" id="49319"/>
    <lineage>
        <taxon>Bacteria</taxon>
        <taxon>Bacillati</taxon>
        <taxon>Actinomycetota</taxon>
        <taxon>Rubrobacteria</taxon>
        <taxon>Rubrobacterales</taxon>
        <taxon>Rubrobacteraceae</taxon>
        <taxon>Rubrobacter</taxon>
    </lineage>
</organism>
<keyword evidence="5" id="KW-0378">Hydrolase</keyword>
<dbReference type="InterPro" id="IPR001173">
    <property type="entry name" value="Glyco_trans_2-like"/>
</dbReference>
<evidence type="ECO:0000256" key="4">
    <source>
        <dbReference type="ARBA" id="ARBA00022723"/>
    </source>
</evidence>
<dbReference type="AlphaFoldDB" id="A0A510HNX1"/>
<evidence type="ECO:0000256" key="7">
    <source>
        <dbReference type="ARBA" id="ARBA00031828"/>
    </source>
</evidence>
<evidence type="ECO:0000256" key="5">
    <source>
        <dbReference type="ARBA" id="ARBA00022801"/>
    </source>
</evidence>
<name>A0A510HNX1_9ACTN</name>
<evidence type="ECO:0000313" key="10">
    <source>
        <dbReference type="Proteomes" id="UP000318065"/>
    </source>
</evidence>
<keyword evidence="6" id="KW-0119">Carbohydrate metabolism</keyword>
<sequence length="494" mass="51972">MSLPSVDVVIPTAGRPSLRTLLEALSHQPPPGRLIVVDDRREPTGPPLPGLAGRVEVLRGPARGPAAARNAGWRASRAEWVAFLDDDVVPTPTWTRDLLRDLSGLGSDVAASQGQLRVPLPAGRRPTDAERGVKGLETARWITANIAYRRSALERLGGFDERFPRAYREDVELGLRAVRSGLRIVGGERTVLHPARPAGPLESVRRQAGNADDALMLRLYGRGWRREAGVPTGCRPRHLLVTTAGAAALAALAAGHRTPAALGAAIWLLGTAEFAASRILPGPRTLPEVSSMLLTSALIPPAASAFWILGLLRARGARPVPGRPEAVLFDRDGTLVLDVPYNGDPERVVPVPGARRALDRLRAAGVAVGVVSNQSGLARGLLTPRQVAAVNRRVEELLGPFGVWEICPHGPEDGCGCRKPAPGLVLRAAARLGADPRRCVVVGDIGADVEAARAAGARAILVPTPATRPEEVAAVPEVVPDLESAVDLVLGGGG</sequence>
<dbReference type="RefSeq" id="WP_143529127.1">
    <property type="nucleotide sequence ID" value="NZ_AP019791.1"/>
</dbReference>
<dbReference type="Gene3D" id="3.90.550.10">
    <property type="entry name" value="Spore Coat Polysaccharide Biosynthesis Protein SpsA, Chain A"/>
    <property type="match status" value="1"/>
</dbReference>
<evidence type="ECO:0000313" key="9">
    <source>
        <dbReference type="EMBL" id="BBL81205.1"/>
    </source>
</evidence>
<dbReference type="PANTHER" id="PTHR42891:SF1">
    <property type="entry name" value="D-GLYCERO-BETA-D-MANNO-HEPTOSE-1,7-BISPHOSPHATE 7-PHOSPHATASE"/>
    <property type="match status" value="1"/>
</dbReference>
<comment type="subcellular location">
    <subcellularLocation>
        <location evidence="1">Cytoplasm</location>
    </subcellularLocation>
</comment>
<dbReference type="Proteomes" id="UP000318065">
    <property type="component" value="Chromosome"/>
</dbReference>
<keyword evidence="10" id="KW-1185">Reference proteome</keyword>
<dbReference type="OrthoDB" id="9781367at2"/>
<dbReference type="PANTHER" id="PTHR42891">
    <property type="entry name" value="D-GLYCERO-BETA-D-MANNO-HEPTOSE-1,7-BISPHOSPHATE 7-PHOSPHATASE"/>
    <property type="match status" value="1"/>
</dbReference>
<dbReference type="InterPro" id="IPR006549">
    <property type="entry name" value="HAD-SF_hydro_IIIA"/>
</dbReference>
<dbReference type="InterPro" id="IPR006543">
    <property type="entry name" value="Histidinol-phos"/>
</dbReference>
<protein>
    <recommendedName>
        <fullName evidence="7">D,D-heptose 1,7-bisphosphate phosphatase</fullName>
    </recommendedName>
</protein>
<dbReference type="InterPro" id="IPR004446">
    <property type="entry name" value="Heptose_bisP_phosphatase"/>
</dbReference>
<evidence type="ECO:0000256" key="6">
    <source>
        <dbReference type="ARBA" id="ARBA00023277"/>
    </source>
</evidence>
<dbReference type="NCBIfam" id="TIGR01662">
    <property type="entry name" value="HAD-SF-IIIA"/>
    <property type="match status" value="1"/>
</dbReference>
<proteinExistence type="inferred from homology"/>
<dbReference type="SUPFAM" id="SSF53448">
    <property type="entry name" value="Nucleotide-diphospho-sugar transferases"/>
    <property type="match status" value="1"/>
</dbReference>
<evidence type="ECO:0000259" key="8">
    <source>
        <dbReference type="Pfam" id="PF00535"/>
    </source>
</evidence>
<dbReference type="NCBIfam" id="TIGR01509">
    <property type="entry name" value="HAD-SF-IA-v3"/>
    <property type="match status" value="1"/>
</dbReference>
<reference evidence="9" key="1">
    <citation type="journal article" date="2019" name="Microbiol. Resour. Announc.">
        <title>Complete Genome Sequence of Rubrobacter xylanophilus Strain AA3-22, Isolated from Arima Onsen in Japan.</title>
        <authorList>
            <person name="Tomariguchi N."/>
            <person name="Miyazaki K."/>
        </authorList>
    </citation>
    <scope>NUCLEOTIDE SEQUENCE [LARGE SCALE GENOMIC DNA]</scope>
    <source>
        <strain evidence="9">AA3-22</strain>
    </source>
</reference>
<comment type="similarity">
    <text evidence="2">Belongs to the GmhB family.</text>
</comment>
<keyword evidence="3" id="KW-0963">Cytoplasm</keyword>
<evidence type="ECO:0000256" key="1">
    <source>
        <dbReference type="ARBA" id="ARBA00004496"/>
    </source>
</evidence>
<dbReference type="EMBL" id="AP019791">
    <property type="protein sequence ID" value="BBL81205.1"/>
    <property type="molecule type" value="Genomic_DNA"/>
</dbReference>
<accession>A0A510HNX1</accession>
<dbReference type="InterPro" id="IPR006439">
    <property type="entry name" value="HAD-SF_hydro_IA"/>
</dbReference>
<evidence type="ECO:0000256" key="2">
    <source>
        <dbReference type="ARBA" id="ARBA00005628"/>
    </source>
</evidence>
<dbReference type="InterPro" id="IPR023214">
    <property type="entry name" value="HAD_sf"/>
</dbReference>
<feature type="domain" description="Glycosyltransferase 2-like" evidence="8">
    <location>
        <begin position="8"/>
        <end position="115"/>
    </location>
</feature>